<proteinExistence type="predicted"/>
<evidence type="ECO:0000313" key="3">
    <source>
        <dbReference type="Proteomes" id="UP000013827"/>
    </source>
</evidence>
<dbReference type="AlphaFoldDB" id="A0A0D3J3J2"/>
<dbReference type="EnsemblProtists" id="EOD18077">
    <property type="protein sequence ID" value="EOD18077"/>
    <property type="gene ID" value="EMIHUDRAFT_196127"/>
</dbReference>
<dbReference type="RefSeq" id="XP_005770506.1">
    <property type="nucleotide sequence ID" value="XM_005770449.1"/>
</dbReference>
<accession>A0A0D3J3J2</accession>
<dbReference type="Proteomes" id="UP000013827">
    <property type="component" value="Unassembled WGS sequence"/>
</dbReference>
<organism evidence="2 3">
    <name type="scientific">Emiliania huxleyi (strain CCMP1516)</name>
    <dbReference type="NCBI Taxonomy" id="280463"/>
    <lineage>
        <taxon>Eukaryota</taxon>
        <taxon>Haptista</taxon>
        <taxon>Haptophyta</taxon>
        <taxon>Prymnesiophyceae</taxon>
        <taxon>Isochrysidales</taxon>
        <taxon>Noelaerhabdaceae</taxon>
        <taxon>Emiliania</taxon>
    </lineage>
</organism>
<reference evidence="3" key="1">
    <citation type="journal article" date="2013" name="Nature">
        <title>Pan genome of the phytoplankton Emiliania underpins its global distribution.</title>
        <authorList>
            <person name="Read B.A."/>
            <person name="Kegel J."/>
            <person name="Klute M.J."/>
            <person name="Kuo A."/>
            <person name="Lefebvre S.C."/>
            <person name="Maumus F."/>
            <person name="Mayer C."/>
            <person name="Miller J."/>
            <person name="Monier A."/>
            <person name="Salamov A."/>
            <person name="Young J."/>
            <person name="Aguilar M."/>
            <person name="Claverie J.M."/>
            <person name="Frickenhaus S."/>
            <person name="Gonzalez K."/>
            <person name="Herman E.K."/>
            <person name="Lin Y.C."/>
            <person name="Napier J."/>
            <person name="Ogata H."/>
            <person name="Sarno A.F."/>
            <person name="Shmutz J."/>
            <person name="Schroeder D."/>
            <person name="de Vargas C."/>
            <person name="Verret F."/>
            <person name="von Dassow P."/>
            <person name="Valentin K."/>
            <person name="Van de Peer Y."/>
            <person name="Wheeler G."/>
            <person name="Dacks J.B."/>
            <person name="Delwiche C.F."/>
            <person name="Dyhrman S.T."/>
            <person name="Glockner G."/>
            <person name="John U."/>
            <person name="Richards T."/>
            <person name="Worden A.Z."/>
            <person name="Zhang X."/>
            <person name="Grigoriev I.V."/>
            <person name="Allen A.E."/>
            <person name="Bidle K."/>
            <person name="Borodovsky M."/>
            <person name="Bowler C."/>
            <person name="Brownlee C."/>
            <person name="Cock J.M."/>
            <person name="Elias M."/>
            <person name="Gladyshev V.N."/>
            <person name="Groth M."/>
            <person name="Guda C."/>
            <person name="Hadaegh A."/>
            <person name="Iglesias-Rodriguez M.D."/>
            <person name="Jenkins J."/>
            <person name="Jones B.M."/>
            <person name="Lawson T."/>
            <person name="Leese F."/>
            <person name="Lindquist E."/>
            <person name="Lobanov A."/>
            <person name="Lomsadze A."/>
            <person name="Malik S.B."/>
            <person name="Marsh M.E."/>
            <person name="Mackinder L."/>
            <person name="Mock T."/>
            <person name="Mueller-Roeber B."/>
            <person name="Pagarete A."/>
            <person name="Parker M."/>
            <person name="Probert I."/>
            <person name="Quesneville H."/>
            <person name="Raines C."/>
            <person name="Rensing S.A."/>
            <person name="Riano-Pachon D.M."/>
            <person name="Richier S."/>
            <person name="Rokitta S."/>
            <person name="Shiraiwa Y."/>
            <person name="Soanes D.M."/>
            <person name="van der Giezen M."/>
            <person name="Wahlund T.M."/>
            <person name="Williams B."/>
            <person name="Wilson W."/>
            <person name="Wolfe G."/>
            <person name="Wurch L.L."/>
        </authorList>
    </citation>
    <scope>NUCLEOTIDE SEQUENCE</scope>
</reference>
<dbReference type="KEGG" id="ehx:EMIHUDRAFT_196127"/>
<name>A0A0D3J3J2_EMIH1</name>
<evidence type="ECO:0000313" key="2">
    <source>
        <dbReference type="EnsemblProtists" id="EOD18077"/>
    </source>
</evidence>
<dbReference type="GeneID" id="19046078"/>
<feature type="chain" id="PRO_5044187845" description="EF-hand domain-containing protein" evidence="1">
    <location>
        <begin position="21"/>
        <end position="402"/>
    </location>
</feature>
<feature type="signal peptide" evidence="1">
    <location>
        <begin position="1"/>
        <end position="20"/>
    </location>
</feature>
<protein>
    <recommendedName>
        <fullName evidence="4">EF-hand domain-containing protein</fullName>
    </recommendedName>
</protein>
<evidence type="ECO:0000256" key="1">
    <source>
        <dbReference type="SAM" id="SignalP"/>
    </source>
</evidence>
<dbReference type="HOGENOM" id="CLU_658238_0_0_1"/>
<dbReference type="PaxDb" id="2903-EOD18077"/>
<keyword evidence="1" id="KW-0732">Signal</keyword>
<reference evidence="2" key="2">
    <citation type="submission" date="2024-10" db="UniProtKB">
        <authorList>
            <consortium name="EnsemblProtists"/>
        </authorList>
    </citation>
    <scope>IDENTIFICATION</scope>
</reference>
<evidence type="ECO:0008006" key="4">
    <source>
        <dbReference type="Google" id="ProtNLM"/>
    </source>
</evidence>
<keyword evidence="3" id="KW-1185">Reference proteome</keyword>
<sequence length="402" mass="43819">MFFAVLSSILLGASVPLNHTTPDNTAPVPAVPSENDFASENTSVAAEYFALVDADGDGILTANENRRLPWQEDEAPGVGELHGFPSWYDSNDGKVTLAEDDGQGTLAVDGAAELEEEVDEEVEASATESQLFVASTQGDYADIPSFSEEQGWSDPSNYGVITGVRCSGKYCDSMQLKASQIESTNFSSALTTYTEWFSEENSGSGKCAPDYVVTAVKCKGRYCDSLRLRCNKLKSGGRWTSEEYETSKFSSSRRQSGIGECYKPSTSVIGIKCFGDYCGQKKLICRGIVIEVEVESEWRIYASDGANPTTTYTYEESSSSELSWLTSRSTTVSIGTTTQVSGSFKLFGASISMTTEYEQETYEQVSASYERSTHSTAAIECKSNCATEGKNAWLYWQKDPRA</sequence>